<dbReference type="InterPro" id="IPR039205">
    <property type="entry name" value="NDUFA11"/>
</dbReference>
<keyword evidence="5" id="KW-0496">Mitochondrion</keyword>
<dbReference type="OrthoDB" id="1913277at2759"/>
<organism evidence="7 8">
    <name type="scientific">Pseudomassariella vexata</name>
    <dbReference type="NCBI Taxonomy" id="1141098"/>
    <lineage>
        <taxon>Eukaryota</taxon>
        <taxon>Fungi</taxon>
        <taxon>Dikarya</taxon>
        <taxon>Ascomycota</taxon>
        <taxon>Pezizomycotina</taxon>
        <taxon>Sordariomycetes</taxon>
        <taxon>Xylariomycetidae</taxon>
        <taxon>Amphisphaeriales</taxon>
        <taxon>Pseudomassariaceae</taxon>
        <taxon>Pseudomassariella</taxon>
    </lineage>
</organism>
<dbReference type="PANTHER" id="PTHR21382">
    <property type="entry name" value="NADH-UBIQUINONE OXIDOREDUCTASE SUBUNIT"/>
    <property type="match status" value="1"/>
</dbReference>
<dbReference type="EMBL" id="MCFJ01000003">
    <property type="protein sequence ID" value="ORY68340.1"/>
    <property type="molecule type" value="Genomic_DNA"/>
</dbReference>
<dbReference type="STRING" id="1141098.A0A1Y2E9T3"/>
<dbReference type="GO" id="GO:0006120">
    <property type="term" value="P:mitochondrial electron transport, NADH to ubiquinone"/>
    <property type="evidence" value="ECO:0007669"/>
    <property type="project" value="InterPro"/>
</dbReference>
<proteinExistence type="predicted"/>
<dbReference type="GO" id="GO:0005743">
    <property type="term" value="C:mitochondrial inner membrane"/>
    <property type="evidence" value="ECO:0007669"/>
    <property type="project" value="UniProtKB-SubCell"/>
</dbReference>
<dbReference type="InParanoid" id="A0A1Y2E9T3"/>
<evidence type="ECO:0000256" key="1">
    <source>
        <dbReference type="ARBA" id="ARBA00004448"/>
    </source>
</evidence>
<gene>
    <name evidence="7" type="ORF">BCR38DRAFT_130335</name>
</gene>
<protein>
    <recommendedName>
        <fullName evidence="9">Tim17/Tim22/Tim23/Pmp24 family-domain-containing protein</fullName>
    </recommendedName>
</protein>
<evidence type="ECO:0000256" key="5">
    <source>
        <dbReference type="ARBA" id="ARBA00023128"/>
    </source>
</evidence>
<evidence type="ECO:0000256" key="4">
    <source>
        <dbReference type="ARBA" id="ARBA00022989"/>
    </source>
</evidence>
<keyword evidence="2" id="KW-0812">Transmembrane</keyword>
<keyword evidence="4" id="KW-1133">Transmembrane helix</keyword>
<name>A0A1Y2E9T3_9PEZI</name>
<keyword evidence="6" id="KW-0472">Membrane</keyword>
<reference evidence="7 8" key="1">
    <citation type="submission" date="2016-07" db="EMBL/GenBank/DDBJ databases">
        <title>Pervasive Adenine N6-methylation of Active Genes in Fungi.</title>
        <authorList>
            <consortium name="DOE Joint Genome Institute"/>
            <person name="Mondo S.J."/>
            <person name="Dannebaum R.O."/>
            <person name="Kuo R.C."/>
            <person name="Labutti K."/>
            <person name="Haridas S."/>
            <person name="Kuo A."/>
            <person name="Salamov A."/>
            <person name="Ahrendt S.R."/>
            <person name="Lipzen A."/>
            <person name="Sullivan W."/>
            <person name="Andreopoulos W.B."/>
            <person name="Clum A."/>
            <person name="Lindquist E."/>
            <person name="Daum C."/>
            <person name="Ramamoorthy G.K."/>
            <person name="Gryganskyi A."/>
            <person name="Culley D."/>
            <person name="Magnuson J.K."/>
            <person name="James T.Y."/>
            <person name="O'Malley M.A."/>
            <person name="Stajich J.E."/>
            <person name="Spatafora J.W."/>
            <person name="Visel A."/>
            <person name="Grigoriev I.V."/>
        </authorList>
    </citation>
    <scope>NUCLEOTIDE SEQUENCE [LARGE SCALE GENOMIC DNA]</scope>
    <source>
        <strain evidence="7 8">CBS 129021</strain>
    </source>
</reference>
<keyword evidence="3" id="KW-0999">Mitochondrion inner membrane</keyword>
<comment type="caution">
    <text evidence="7">The sequence shown here is derived from an EMBL/GenBank/DDBJ whole genome shotgun (WGS) entry which is preliminary data.</text>
</comment>
<dbReference type="AlphaFoldDB" id="A0A1Y2E9T3"/>
<evidence type="ECO:0000256" key="2">
    <source>
        <dbReference type="ARBA" id="ARBA00022692"/>
    </source>
</evidence>
<evidence type="ECO:0008006" key="9">
    <source>
        <dbReference type="Google" id="ProtNLM"/>
    </source>
</evidence>
<dbReference type="GeneID" id="63769762"/>
<dbReference type="RefSeq" id="XP_040718627.1">
    <property type="nucleotide sequence ID" value="XM_040853550.1"/>
</dbReference>
<dbReference type="PANTHER" id="PTHR21382:SF1">
    <property type="entry name" value="NADH DEHYDROGENASE [UBIQUINONE] 1 ALPHA SUBCOMPLEX SUBUNIT 11"/>
    <property type="match status" value="1"/>
</dbReference>
<sequence length="204" mass="21827">MANPHPIPVLYPQEPFHAKNALNSGMRGALAGGIAGICASAVQNSLAKSNIGAWGVFTRTGSTVATLTVVPAVYAFAKDATANLREKDDYLNTTVGAFLGGAMLGLRSGRMPQIIGFGAGISAIMTTLDFTGGSLRGPPQDPEIDEYARKEFMRKNRRRPMMETVAELGEGRGIEPPGYEERRRARLKEKYGVDINPVSATADE</sequence>
<evidence type="ECO:0000256" key="6">
    <source>
        <dbReference type="ARBA" id="ARBA00023136"/>
    </source>
</evidence>
<evidence type="ECO:0000313" key="7">
    <source>
        <dbReference type="EMBL" id="ORY68340.1"/>
    </source>
</evidence>
<accession>A0A1Y2E9T3</accession>
<evidence type="ECO:0000256" key="3">
    <source>
        <dbReference type="ARBA" id="ARBA00022792"/>
    </source>
</evidence>
<keyword evidence="8" id="KW-1185">Reference proteome</keyword>
<dbReference type="Proteomes" id="UP000193689">
    <property type="component" value="Unassembled WGS sequence"/>
</dbReference>
<dbReference type="GO" id="GO:0045271">
    <property type="term" value="C:respiratory chain complex I"/>
    <property type="evidence" value="ECO:0007669"/>
    <property type="project" value="InterPro"/>
</dbReference>
<comment type="subcellular location">
    <subcellularLocation>
        <location evidence="1">Mitochondrion inner membrane</location>
        <topology evidence="1">Multi-pass membrane protein</topology>
    </subcellularLocation>
</comment>
<evidence type="ECO:0000313" key="8">
    <source>
        <dbReference type="Proteomes" id="UP000193689"/>
    </source>
</evidence>